<feature type="region of interest" description="Disordered" evidence="1">
    <location>
        <begin position="1"/>
        <end position="29"/>
    </location>
</feature>
<dbReference type="Proteomes" id="UP001527925">
    <property type="component" value="Unassembled WGS sequence"/>
</dbReference>
<gene>
    <name evidence="2" type="ORF">HK105_206504</name>
</gene>
<sequence>MDETAVPDSDMSAAADSPTAAEAQDTAAGVVAEAEAPPLPQGGSHWDRLPLEMEDEVLGTAGVLTLWTAGRISTAKLSDRQRLLLWEEAILIEWSGDLATLPPPGRDAGGVFKLVRTRGMYDRLKERCGDCLETQLQHIAARNRFDDELDFDEGPALAELAAAADAVDLLADIVDERESAELDDAVAEAAAESGSMSVLRWIMDRDEALVLKSNVLDRAVRGKQTACIDFLLPKLAPGDVEVDRVLGTAGHVGAVGLFNSLIAHFPGHNIRWEAVLQRAFSRNNCSCPRDVIYYNLWAFTRSLVDRGFVVESAVNAMMDDFCVGLFDS</sequence>
<evidence type="ECO:0000256" key="1">
    <source>
        <dbReference type="SAM" id="MobiDB-lite"/>
    </source>
</evidence>
<accession>A0ABR4N3I4</accession>
<keyword evidence="3" id="KW-1185">Reference proteome</keyword>
<evidence type="ECO:0000313" key="3">
    <source>
        <dbReference type="Proteomes" id="UP001527925"/>
    </source>
</evidence>
<protein>
    <submittedName>
        <fullName evidence="2">Uncharacterized protein</fullName>
    </submittedName>
</protein>
<comment type="caution">
    <text evidence="2">The sequence shown here is derived from an EMBL/GenBank/DDBJ whole genome shotgun (WGS) entry which is preliminary data.</text>
</comment>
<reference evidence="2 3" key="1">
    <citation type="submission" date="2023-09" db="EMBL/GenBank/DDBJ databases">
        <title>Pangenome analysis of Batrachochytrium dendrobatidis and related Chytrids.</title>
        <authorList>
            <person name="Yacoub M.N."/>
            <person name="Stajich J.E."/>
            <person name="James T.Y."/>
        </authorList>
    </citation>
    <scope>NUCLEOTIDE SEQUENCE [LARGE SCALE GENOMIC DNA]</scope>
    <source>
        <strain evidence="2 3">JEL0888</strain>
    </source>
</reference>
<dbReference type="EMBL" id="JADGIZ020000038">
    <property type="protein sequence ID" value="KAL2914059.1"/>
    <property type="molecule type" value="Genomic_DNA"/>
</dbReference>
<evidence type="ECO:0000313" key="2">
    <source>
        <dbReference type="EMBL" id="KAL2914059.1"/>
    </source>
</evidence>
<proteinExistence type="predicted"/>
<organism evidence="2 3">
    <name type="scientific">Polyrhizophydium stewartii</name>
    <dbReference type="NCBI Taxonomy" id="2732419"/>
    <lineage>
        <taxon>Eukaryota</taxon>
        <taxon>Fungi</taxon>
        <taxon>Fungi incertae sedis</taxon>
        <taxon>Chytridiomycota</taxon>
        <taxon>Chytridiomycota incertae sedis</taxon>
        <taxon>Chytridiomycetes</taxon>
        <taxon>Rhizophydiales</taxon>
        <taxon>Rhizophydiales incertae sedis</taxon>
        <taxon>Polyrhizophydium</taxon>
    </lineage>
</organism>
<name>A0ABR4N3I4_9FUNG</name>